<sequence>VPTSGVVEATALVNRLYRLAEESGVMFLVGNRITRIGPYNEGFEVTMESANSEEVFRTEILINSAGLYADEIARSVNPGCPYRMDPVKGESAKFYKSSRDNLSMNGLNIYPVPFGYMPGGEKLRVGFSEFKKLFDEGKVYKSVGVHLTPTFEFKGNEYIIGDTVTVGPAYSAPENREDYAATREPAYYNSMINPFFPYIRLEDISLHQAGIRARLASHYDFVIERDPVYKNLINLIGMDSPGLTAS</sequence>
<dbReference type="InterPro" id="IPR006076">
    <property type="entry name" value="FAD-dep_OxRdtase"/>
</dbReference>
<organism evidence="2">
    <name type="scientific">marine sediment metagenome</name>
    <dbReference type="NCBI Taxonomy" id="412755"/>
    <lineage>
        <taxon>unclassified sequences</taxon>
        <taxon>metagenomes</taxon>
        <taxon>ecological metagenomes</taxon>
    </lineage>
</organism>
<dbReference type="AlphaFoldDB" id="X0X355"/>
<evidence type="ECO:0000313" key="2">
    <source>
        <dbReference type="EMBL" id="GAG37654.1"/>
    </source>
</evidence>
<dbReference type="PANTHER" id="PTHR42720">
    <property type="entry name" value="GLYCEROL-3-PHOSPHATE DEHYDROGENASE"/>
    <property type="match status" value="1"/>
</dbReference>
<dbReference type="Gene3D" id="3.30.9.10">
    <property type="entry name" value="D-Amino Acid Oxidase, subunit A, domain 2"/>
    <property type="match status" value="1"/>
</dbReference>
<feature type="non-terminal residue" evidence="2">
    <location>
        <position position="1"/>
    </location>
</feature>
<gene>
    <name evidence="2" type="ORF">S01H1_70957</name>
</gene>
<protein>
    <recommendedName>
        <fullName evidence="1">FAD dependent oxidoreductase domain-containing protein</fullName>
    </recommendedName>
</protein>
<dbReference type="Pfam" id="PF01266">
    <property type="entry name" value="DAO"/>
    <property type="match status" value="1"/>
</dbReference>
<reference evidence="2" key="1">
    <citation type="journal article" date="2014" name="Front. Microbiol.">
        <title>High frequency of phylogenetically diverse reductive dehalogenase-homologous genes in deep subseafloor sedimentary metagenomes.</title>
        <authorList>
            <person name="Kawai M."/>
            <person name="Futagami T."/>
            <person name="Toyoda A."/>
            <person name="Takaki Y."/>
            <person name="Nishi S."/>
            <person name="Hori S."/>
            <person name="Arai W."/>
            <person name="Tsubouchi T."/>
            <person name="Morono Y."/>
            <person name="Uchiyama I."/>
            <person name="Ito T."/>
            <person name="Fujiyama A."/>
            <person name="Inagaki F."/>
            <person name="Takami H."/>
        </authorList>
    </citation>
    <scope>NUCLEOTIDE SEQUENCE</scope>
    <source>
        <strain evidence="2">Expedition CK06-06</strain>
    </source>
</reference>
<dbReference type="SUPFAM" id="SSF51905">
    <property type="entry name" value="FAD/NAD(P)-binding domain"/>
    <property type="match status" value="1"/>
</dbReference>
<dbReference type="PANTHER" id="PTHR42720:SF1">
    <property type="entry name" value="GLYCEROL 3-PHOSPHATE OXIDASE"/>
    <property type="match status" value="1"/>
</dbReference>
<accession>X0X355</accession>
<dbReference type="EMBL" id="BARS01047219">
    <property type="protein sequence ID" value="GAG37654.1"/>
    <property type="molecule type" value="Genomic_DNA"/>
</dbReference>
<dbReference type="InterPro" id="IPR052745">
    <property type="entry name" value="G3P_Oxidase/Oxidoreductase"/>
</dbReference>
<comment type="caution">
    <text evidence="2">The sequence shown here is derived from an EMBL/GenBank/DDBJ whole genome shotgun (WGS) entry which is preliminary data.</text>
</comment>
<name>X0X355_9ZZZZ</name>
<dbReference type="InterPro" id="IPR036188">
    <property type="entry name" value="FAD/NAD-bd_sf"/>
</dbReference>
<proteinExistence type="predicted"/>
<evidence type="ECO:0000259" key="1">
    <source>
        <dbReference type="Pfam" id="PF01266"/>
    </source>
</evidence>
<feature type="non-terminal residue" evidence="2">
    <location>
        <position position="246"/>
    </location>
</feature>
<feature type="domain" description="FAD dependent oxidoreductase" evidence="1">
    <location>
        <begin position="2"/>
        <end position="246"/>
    </location>
</feature>
<dbReference type="Gene3D" id="3.50.50.60">
    <property type="entry name" value="FAD/NAD(P)-binding domain"/>
    <property type="match status" value="1"/>
</dbReference>